<evidence type="ECO:0000256" key="2">
    <source>
        <dbReference type="ARBA" id="ARBA00012656"/>
    </source>
</evidence>
<evidence type="ECO:0000313" key="12">
    <source>
        <dbReference type="Proteomes" id="UP000243459"/>
    </source>
</evidence>
<gene>
    <name evidence="11" type="ORF">A4U43_C06F2240</name>
</gene>
<protein>
    <recommendedName>
        <fullName evidence="3 10">Geranylgeranyl transferase type-2 subunit alpha</fullName>
        <ecNumber evidence="2 10">2.5.1.60</ecNumber>
    </recommendedName>
    <alternativeName>
        <fullName evidence="8 10">Geranylgeranyl transferase type II subunit alpha</fullName>
    </alternativeName>
</protein>
<keyword evidence="5" id="KW-0433">Leucine-rich repeat</keyword>
<evidence type="ECO:0000256" key="1">
    <source>
        <dbReference type="ARBA" id="ARBA00006734"/>
    </source>
</evidence>
<dbReference type="InterPro" id="IPR001611">
    <property type="entry name" value="Leu-rich_rpt"/>
</dbReference>
<dbReference type="PROSITE" id="PS51147">
    <property type="entry name" value="PFTA"/>
    <property type="match status" value="5"/>
</dbReference>
<dbReference type="Pfam" id="PF13516">
    <property type="entry name" value="LRR_6"/>
    <property type="match status" value="1"/>
</dbReference>
<evidence type="ECO:0000256" key="9">
    <source>
        <dbReference type="ARBA" id="ARBA00047658"/>
    </source>
</evidence>
<evidence type="ECO:0000256" key="7">
    <source>
        <dbReference type="ARBA" id="ARBA00022737"/>
    </source>
</evidence>
<keyword evidence="6 10" id="KW-0808">Transferase</keyword>
<dbReference type="Gene3D" id="1.25.40.120">
    <property type="entry name" value="Protein prenylyltransferase"/>
    <property type="match status" value="1"/>
</dbReference>
<dbReference type="InterPro" id="IPR002088">
    <property type="entry name" value="Prenyl_trans_a"/>
</dbReference>
<comment type="catalytic activity">
    <reaction evidence="9 10">
        <text>geranylgeranyl diphosphate + L-cysteinyl-[protein] = S-geranylgeranyl-L-cysteinyl-[protein] + diphosphate</text>
        <dbReference type="Rhea" id="RHEA:21240"/>
        <dbReference type="Rhea" id="RHEA-COMP:10131"/>
        <dbReference type="Rhea" id="RHEA-COMP:11537"/>
        <dbReference type="ChEBI" id="CHEBI:29950"/>
        <dbReference type="ChEBI" id="CHEBI:33019"/>
        <dbReference type="ChEBI" id="CHEBI:57533"/>
        <dbReference type="ChEBI" id="CHEBI:86021"/>
        <dbReference type="EC" id="2.5.1.60"/>
    </reaction>
</comment>
<dbReference type="GO" id="GO:0005968">
    <property type="term" value="C:Rab-protein geranylgeranyltransferase complex"/>
    <property type="evidence" value="ECO:0007669"/>
    <property type="project" value="TreeGrafter"/>
</dbReference>
<dbReference type="GO" id="GO:0004663">
    <property type="term" value="F:Rab geranylgeranyltransferase activity"/>
    <property type="evidence" value="ECO:0007669"/>
    <property type="project" value="UniProtKB-UniRule"/>
</dbReference>
<keyword evidence="7" id="KW-0677">Repeat</keyword>
<dbReference type="FunFam" id="1.25.40.120:FF:000035">
    <property type="entry name" value="Geranylgeranyl transferase type-2 subunit alpha"/>
    <property type="match status" value="1"/>
</dbReference>
<dbReference type="InterPro" id="IPR025875">
    <property type="entry name" value="Leu-rich_rpt_4"/>
</dbReference>
<dbReference type="GO" id="GO:0097354">
    <property type="term" value="P:prenylation"/>
    <property type="evidence" value="ECO:0007669"/>
    <property type="project" value="UniProtKB-UniRule"/>
</dbReference>
<dbReference type="PANTHER" id="PTHR11129">
    <property type="entry name" value="PROTEIN FARNESYLTRANSFERASE ALPHA SUBUNIT/RAB GERANYLGERANYL TRANSFERASE ALPHA SUBUNIT"/>
    <property type="match status" value="1"/>
</dbReference>
<dbReference type="Proteomes" id="UP000243459">
    <property type="component" value="Chromosome 6"/>
</dbReference>
<name>A0A5P1EM84_ASPOF</name>
<comment type="similarity">
    <text evidence="1 10">Belongs to the protein prenyltransferase subunit alpha family.</text>
</comment>
<evidence type="ECO:0000256" key="10">
    <source>
        <dbReference type="RuleBase" id="RU367120"/>
    </source>
</evidence>
<dbReference type="Pfam" id="PF12799">
    <property type="entry name" value="LRR_4"/>
    <property type="match status" value="1"/>
</dbReference>
<reference evidence="12" key="1">
    <citation type="journal article" date="2017" name="Nat. Commun.">
        <title>The asparagus genome sheds light on the origin and evolution of a young Y chromosome.</title>
        <authorList>
            <person name="Harkess A."/>
            <person name="Zhou J."/>
            <person name="Xu C."/>
            <person name="Bowers J.E."/>
            <person name="Van der Hulst R."/>
            <person name="Ayyampalayam S."/>
            <person name="Mercati F."/>
            <person name="Riccardi P."/>
            <person name="McKain M.R."/>
            <person name="Kakrana A."/>
            <person name="Tang H."/>
            <person name="Ray J."/>
            <person name="Groenendijk J."/>
            <person name="Arikit S."/>
            <person name="Mathioni S.M."/>
            <person name="Nakano M."/>
            <person name="Shan H."/>
            <person name="Telgmann-Rauber A."/>
            <person name="Kanno A."/>
            <person name="Yue Z."/>
            <person name="Chen H."/>
            <person name="Li W."/>
            <person name="Chen Y."/>
            <person name="Xu X."/>
            <person name="Zhang Y."/>
            <person name="Luo S."/>
            <person name="Chen H."/>
            <person name="Gao J."/>
            <person name="Mao Z."/>
            <person name="Pires J.C."/>
            <person name="Luo M."/>
            <person name="Kudrna D."/>
            <person name="Wing R.A."/>
            <person name="Meyers B.C."/>
            <person name="Yi K."/>
            <person name="Kong H."/>
            <person name="Lavrijsen P."/>
            <person name="Sunseri F."/>
            <person name="Falavigna A."/>
            <person name="Ye Y."/>
            <person name="Leebens-Mack J.H."/>
            <person name="Chen G."/>
        </authorList>
    </citation>
    <scope>NUCLEOTIDE SEQUENCE [LARGE SCALE GENOMIC DNA]</scope>
    <source>
        <strain evidence="12">cv. DH0086</strain>
    </source>
</reference>
<keyword evidence="4 10" id="KW-0637">Prenyltransferase</keyword>
<dbReference type="EMBL" id="CM007386">
    <property type="protein sequence ID" value="ONK65909.1"/>
    <property type="molecule type" value="Genomic_DNA"/>
</dbReference>
<dbReference type="SUPFAM" id="SSF52058">
    <property type="entry name" value="L domain-like"/>
    <property type="match status" value="1"/>
</dbReference>
<sequence>MHNRPRISPAATAEDAAASAAKAAKLRDLQSQLLHNHQNKLYTKEAVTVSAKLLEVNPEVYTAWNYRKLAFKHSLEGVGDAEIVKSLVNEELKIVEVALRQNPKSYGAWHHRKWVLNQGLTEVDFKHEYDLLNQLLKKDPRNFHGWNYRRFVTKLKNVPEVEELKFTRAMIDINFSNYSAWHNRSALFSQLLKQKAEGFESKENILTEEYKLVCNALFTDPNDQSGWFYHLWLLDQTVTPEDPLLISSWPSQGSDCFLSTDLSSFEFSNCNYSLHMGAFPIVLYFNQAVTGVSSSTVTVNSMFLKNENLIWSPLTTAKSREARCWLTYLKISDAKFSDSNSATVEVSIGHLRGIISSSGSHYPHTSQFKFTITMKSIDRGQSEESVEKLIMWKDDQKEFDYGTANEMLLNKLSITEERERKVPKWNLETLSNEIELFKELSDENCKFVNLTLARLLTAQDAMTSPKNLPKQKGNHFVEVLKLLDELIKLDPSHAGYYEDERSLVMMNQATFDEQSIMKYYVRSSELTSTSHRLAGMRLSRLSLTRIGFVERLLWIQMLDLSHNELRSIAGLEALQHLVCLNLSNNKISSFTSLEPLKLMKYLKVLNISSNEIGSHPIDTSKYFCSSPLSHTYEAENITKAFKKGNINVGDYWEAILLFQEMNLIQLDISENKVADEAFGDLLLEVLPTLKWLDGKCEVSWVECEMFWIVRRVASCNGNLQKIR</sequence>
<comment type="function">
    <text evidence="10">Catalyzes the transfer of a geranyl-geranyl moiety from geranyl-geranyl pyrophosphate to cysteines occuring in specific C-terminal amino acid sequences.</text>
</comment>
<dbReference type="SUPFAM" id="SSF48439">
    <property type="entry name" value="Protein prenylyltransferase"/>
    <property type="match status" value="1"/>
</dbReference>
<evidence type="ECO:0000256" key="4">
    <source>
        <dbReference type="ARBA" id="ARBA00022602"/>
    </source>
</evidence>
<evidence type="ECO:0000313" key="11">
    <source>
        <dbReference type="EMBL" id="ONK65909.1"/>
    </source>
</evidence>
<accession>A0A5P1EM84</accession>
<dbReference type="OMA" id="YNEIGSH"/>
<dbReference type="Gene3D" id="3.80.10.10">
    <property type="entry name" value="Ribonuclease Inhibitor"/>
    <property type="match status" value="1"/>
</dbReference>
<evidence type="ECO:0000256" key="3">
    <source>
        <dbReference type="ARBA" id="ARBA00014772"/>
    </source>
</evidence>
<proteinExistence type="inferred from homology"/>
<keyword evidence="12" id="KW-1185">Reference proteome</keyword>
<dbReference type="AlphaFoldDB" id="A0A5P1EM84"/>
<dbReference type="EC" id="2.5.1.60" evidence="2 10"/>
<organism evidence="11 12">
    <name type="scientific">Asparagus officinalis</name>
    <name type="common">Garden asparagus</name>
    <dbReference type="NCBI Taxonomy" id="4686"/>
    <lineage>
        <taxon>Eukaryota</taxon>
        <taxon>Viridiplantae</taxon>
        <taxon>Streptophyta</taxon>
        <taxon>Embryophyta</taxon>
        <taxon>Tracheophyta</taxon>
        <taxon>Spermatophyta</taxon>
        <taxon>Magnoliopsida</taxon>
        <taxon>Liliopsida</taxon>
        <taxon>Asparagales</taxon>
        <taxon>Asparagaceae</taxon>
        <taxon>Asparagoideae</taxon>
        <taxon>Asparagus</taxon>
    </lineage>
</organism>
<dbReference type="Pfam" id="PF01239">
    <property type="entry name" value="PPTA"/>
    <property type="match status" value="5"/>
</dbReference>
<dbReference type="Gramene" id="ONK65909">
    <property type="protein sequence ID" value="ONK65909"/>
    <property type="gene ID" value="A4U43_C06F2240"/>
</dbReference>
<dbReference type="PROSITE" id="PS51450">
    <property type="entry name" value="LRR"/>
    <property type="match status" value="2"/>
</dbReference>
<evidence type="ECO:0000256" key="6">
    <source>
        <dbReference type="ARBA" id="ARBA00022679"/>
    </source>
</evidence>
<dbReference type="PANTHER" id="PTHR11129:SF2">
    <property type="entry name" value="GERANYLGERANYL TRANSFERASE TYPE-2 SUBUNIT ALPHA"/>
    <property type="match status" value="1"/>
</dbReference>
<dbReference type="InterPro" id="IPR032675">
    <property type="entry name" value="LRR_dom_sf"/>
</dbReference>
<evidence type="ECO:0000256" key="5">
    <source>
        <dbReference type="ARBA" id="ARBA00022614"/>
    </source>
</evidence>
<evidence type="ECO:0000256" key="8">
    <source>
        <dbReference type="ARBA" id="ARBA00031267"/>
    </source>
</evidence>